<evidence type="ECO:0000313" key="7">
    <source>
        <dbReference type="EMBL" id="QLV01230.1"/>
    </source>
</evidence>
<dbReference type="GO" id="GO:0005524">
    <property type="term" value="F:ATP binding"/>
    <property type="evidence" value="ECO:0007669"/>
    <property type="project" value="UniProtKB-KW"/>
</dbReference>
<dbReference type="PROSITE" id="PS00676">
    <property type="entry name" value="SIGMA54_INTERACT_2"/>
    <property type="match status" value="1"/>
</dbReference>
<dbReference type="Pfam" id="PF00158">
    <property type="entry name" value="Sigma54_activat"/>
    <property type="match status" value="1"/>
</dbReference>
<dbReference type="InterPro" id="IPR027417">
    <property type="entry name" value="P-loop_NTPase"/>
</dbReference>
<dbReference type="Pfam" id="PF02954">
    <property type="entry name" value="HTH_8"/>
    <property type="match status" value="1"/>
</dbReference>
<dbReference type="PROSITE" id="PS50045">
    <property type="entry name" value="SIGMA54_INTERACT_4"/>
    <property type="match status" value="1"/>
</dbReference>
<dbReference type="InterPro" id="IPR003593">
    <property type="entry name" value="AAA+_ATPase"/>
</dbReference>
<dbReference type="SUPFAM" id="SSF159800">
    <property type="entry name" value="PrpR receptor domain-like"/>
    <property type="match status" value="1"/>
</dbReference>
<dbReference type="PROSITE" id="PS00688">
    <property type="entry name" value="SIGMA54_INTERACT_3"/>
    <property type="match status" value="1"/>
</dbReference>
<dbReference type="Gene3D" id="1.10.10.60">
    <property type="entry name" value="Homeodomain-like"/>
    <property type="match status" value="1"/>
</dbReference>
<feature type="domain" description="Sigma-54 factor interaction" evidence="6">
    <location>
        <begin position="218"/>
        <end position="460"/>
    </location>
</feature>
<keyword evidence="3" id="KW-0805">Transcription regulation</keyword>
<dbReference type="InterPro" id="IPR025944">
    <property type="entry name" value="Sigma_54_int_dom_CS"/>
</dbReference>
<dbReference type="InterPro" id="IPR058031">
    <property type="entry name" value="AAA_lid_NorR"/>
</dbReference>
<dbReference type="SUPFAM" id="SSF52540">
    <property type="entry name" value="P-loop containing nucleoside triphosphate hydrolases"/>
    <property type="match status" value="1"/>
</dbReference>
<dbReference type="Pfam" id="PF06506">
    <property type="entry name" value="PrpR_N"/>
    <property type="match status" value="1"/>
</dbReference>
<dbReference type="Pfam" id="PF25601">
    <property type="entry name" value="AAA_lid_14"/>
    <property type="match status" value="1"/>
</dbReference>
<dbReference type="CDD" id="cd00009">
    <property type="entry name" value="AAA"/>
    <property type="match status" value="1"/>
</dbReference>
<evidence type="ECO:0000259" key="6">
    <source>
        <dbReference type="PROSITE" id="PS50045"/>
    </source>
</evidence>
<sequence>MAHPPRLNDDKPVIWTVSVTRLFELFRDISLEFDHLANITPIQLGFEKAVTYIRKKLASERCDAIIAAGSNGAYLKSRLSVPVILIKPSGFDVLQALAKAGKLTSSIGVVTYQETIPALVAFQKTFHLRLDQRCYITEEDARGQINELKANGAEAVVGAGLITDLAEEAGMTGVFIYSAATVRQAFSDALDMTRMTLRHNSHDATRNALRTRYVLGDMLGQSPQMEQVRQTILLYARSNAAVLIEGETGTGKELAAQAIHREYVARHDARQGKKSHPFVAVNCGAIAESLLEAELFGYEEGAFTGSRRGGRAGLFEIAHGGTLFLDEIGEMPLPLQTRLLRVLEEKEVTRVGGHQPIPVNVRVISATHCNLQEDMQQGRFRRDLFYRLSILRLQLPPLRERVADILPLAESFLKVSLAALAAPYSAALREGLNTCQAVLLHYKWPGNIRELRNMMERLALFLSVEPMPDLTLQFLQRLLPELAKESVNVIAATVLTPRQALEKFNGDKTAAANYLGISRTTFWRRLKN</sequence>
<dbReference type="GO" id="GO:0043565">
    <property type="term" value="F:sequence-specific DNA binding"/>
    <property type="evidence" value="ECO:0007669"/>
    <property type="project" value="InterPro"/>
</dbReference>
<dbReference type="PANTHER" id="PTHR32071:SF81">
    <property type="entry name" value="PROPIONATE CATABOLISM OPERON REGULATORY PROTEIN"/>
    <property type="match status" value="1"/>
</dbReference>
<dbReference type="AlphaFoldDB" id="A0A7H9K5R5"/>
<gene>
    <name evidence="7" type="primary">prpR</name>
    <name evidence="7" type="ORF">HV284_09105</name>
</gene>
<evidence type="ECO:0000256" key="2">
    <source>
        <dbReference type="ARBA" id="ARBA00022840"/>
    </source>
</evidence>
<dbReference type="PANTHER" id="PTHR32071">
    <property type="entry name" value="TRANSCRIPTIONAL REGULATORY PROTEIN"/>
    <property type="match status" value="1"/>
</dbReference>
<dbReference type="FunFam" id="3.40.50.300:FF:000006">
    <property type="entry name" value="DNA-binding transcriptional regulator NtrC"/>
    <property type="match status" value="1"/>
</dbReference>
<dbReference type="Proteomes" id="UP000512115">
    <property type="component" value="Chromosome"/>
</dbReference>
<keyword evidence="5" id="KW-0804">Transcription</keyword>
<dbReference type="SMART" id="SM00382">
    <property type="entry name" value="AAA"/>
    <property type="match status" value="1"/>
</dbReference>
<proteinExistence type="predicted"/>
<evidence type="ECO:0000256" key="4">
    <source>
        <dbReference type="ARBA" id="ARBA00023125"/>
    </source>
</evidence>
<dbReference type="EMBL" id="CP056159">
    <property type="protein sequence ID" value="QLV01230.1"/>
    <property type="molecule type" value="Genomic_DNA"/>
</dbReference>
<evidence type="ECO:0000256" key="5">
    <source>
        <dbReference type="ARBA" id="ARBA00023163"/>
    </source>
</evidence>
<dbReference type="Gene3D" id="3.40.50.300">
    <property type="entry name" value="P-loop containing nucleotide triphosphate hydrolases"/>
    <property type="match status" value="1"/>
</dbReference>
<accession>A0A7H9K5R5</accession>
<keyword evidence="2" id="KW-0067">ATP-binding</keyword>
<dbReference type="Gene3D" id="1.20.5.170">
    <property type="match status" value="1"/>
</dbReference>
<dbReference type="InterPro" id="IPR009057">
    <property type="entry name" value="Homeodomain-like_sf"/>
</dbReference>
<dbReference type="GO" id="GO:0019629">
    <property type="term" value="P:propionate catabolic process, 2-methylcitrate cycle"/>
    <property type="evidence" value="ECO:0007669"/>
    <property type="project" value="InterPro"/>
</dbReference>
<dbReference type="GO" id="GO:0006355">
    <property type="term" value="P:regulation of DNA-templated transcription"/>
    <property type="evidence" value="ECO:0007669"/>
    <property type="project" value="InterPro"/>
</dbReference>
<organism evidence="7 8">
    <name type="scientific">Escherichia marmotae</name>
    <dbReference type="NCBI Taxonomy" id="1499973"/>
    <lineage>
        <taxon>Bacteria</taxon>
        <taxon>Pseudomonadati</taxon>
        <taxon>Pseudomonadota</taxon>
        <taxon>Gammaproteobacteria</taxon>
        <taxon>Enterobacterales</taxon>
        <taxon>Enterobacteriaceae</taxon>
        <taxon>Escherichia</taxon>
    </lineage>
</organism>
<dbReference type="GO" id="GO:0000156">
    <property type="term" value="F:phosphorelay response regulator activity"/>
    <property type="evidence" value="ECO:0007669"/>
    <property type="project" value="InterPro"/>
</dbReference>
<reference evidence="7 8" key="1">
    <citation type="submission" date="2020-06" db="EMBL/GenBank/DDBJ databases">
        <title>REHAB project genomes.</title>
        <authorList>
            <person name="Shaw L.P."/>
        </authorList>
    </citation>
    <scope>NUCLEOTIDE SEQUENCE [LARGE SCALE GENOMIC DNA]</scope>
    <source>
        <strain evidence="7 8">RHBSTW-00814</strain>
    </source>
</reference>
<evidence type="ECO:0000313" key="8">
    <source>
        <dbReference type="Proteomes" id="UP000512115"/>
    </source>
</evidence>
<dbReference type="NCBIfam" id="TIGR02329">
    <property type="entry name" value="propionate_PrpR"/>
    <property type="match status" value="1"/>
</dbReference>
<protein>
    <submittedName>
        <fullName evidence="7">Propionate catabolism operon regulatory protein PrpR</fullName>
    </submittedName>
</protein>
<dbReference type="RefSeq" id="WP_181474966.1">
    <property type="nucleotide sequence ID" value="NZ_CP056159.1"/>
</dbReference>
<evidence type="ECO:0000256" key="1">
    <source>
        <dbReference type="ARBA" id="ARBA00022741"/>
    </source>
</evidence>
<keyword evidence="1" id="KW-0547">Nucleotide-binding</keyword>
<dbReference type="GO" id="GO:0005737">
    <property type="term" value="C:cytoplasm"/>
    <property type="evidence" value="ECO:0007669"/>
    <property type="project" value="InterPro"/>
</dbReference>
<dbReference type="InterPro" id="IPR025943">
    <property type="entry name" value="Sigma_54_int_dom_ATP-bd_2"/>
</dbReference>
<keyword evidence="4" id="KW-0238">DNA-binding</keyword>
<dbReference type="InterPro" id="IPR002078">
    <property type="entry name" value="Sigma_54_int"/>
</dbReference>
<dbReference type="InterPro" id="IPR012704">
    <property type="entry name" value="Sig_transdc_resp-reg_PrpR"/>
</dbReference>
<dbReference type="SUPFAM" id="SSF46689">
    <property type="entry name" value="Homeodomain-like"/>
    <property type="match status" value="1"/>
</dbReference>
<dbReference type="InterPro" id="IPR002197">
    <property type="entry name" value="HTH_Fis"/>
</dbReference>
<dbReference type="InterPro" id="IPR010524">
    <property type="entry name" value="Sig_transdc_resp-reg_PrpR_N"/>
</dbReference>
<name>A0A7H9K5R5_9ESCH</name>
<dbReference type="NCBIfam" id="NF011953">
    <property type="entry name" value="PRK15424.1"/>
    <property type="match status" value="1"/>
</dbReference>
<evidence type="ECO:0000256" key="3">
    <source>
        <dbReference type="ARBA" id="ARBA00023015"/>
    </source>
</evidence>
<dbReference type="Gene3D" id="3.40.50.2300">
    <property type="match status" value="1"/>
</dbReference>
<dbReference type="Gene3D" id="1.10.8.60">
    <property type="match status" value="1"/>
</dbReference>